<keyword evidence="2" id="KW-1185">Reference proteome</keyword>
<gene>
    <name evidence="1" type="ORF">NDU88_004352</name>
</gene>
<dbReference type="EMBL" id="JANPWB010000006">
    <property type="protein sequence ID" value="KAJ1179116.1"/>
    <property type="molecule type" value="Genomic_DNA"/>
</dbReference>
<proteinExistence type="predicted"/>
<reference evidence="1" key="1">
    <citation type="journal article" date="2022" name="bioRxiv">
        <title>Sequencing and chromosome-scale assembly of the giantPleurodeles waltlgenome.</title>
        <authorList>
            <person name="Brown T."/>
            <person name="Elewa A."/>
            <person name="Iarovenko S."/>
            <person name="Subramanian E."/>
            <person name="Araus A.J."/>
            <person name="Petzold A."/>
            <person name="Susuki M."/>
            <person name="Suzuki K.-i.T."/>
            <person name="Hayashi T."/>
            <person name="Toyoda A."/>
            <person name="Oliveira C."/>
            <person name="Osipova E."/>
            <person name="Leigh N.D."/>
            <person name="Simon A."/>
            <person name="Yun M.H."/>
        </authorList>
    </citation>
    <scope>NUCLEOTIDE SEQUENCE</scope>
    <source>
        <strain evidence="1">20211129_DDA</strain>
        <tissue evidence="1">Liver</tissue>
    </source>
</reference>
<evidence type="ECO:0000313" key="1">
    <source>
        <dbReference type="EMBL" id="KAJ1179116.1"/>
    </source>
</evidence>
<dbReference type="Proteomes" id="UP001066276">
    <property type="component" value="Chromosome 3_2"/>
</dbReference>
<sequence length="70" mass="7589">MGITAGPGCVFTDSERLSLTRAAATSSFLSACDYYLRQRVRREEQRADPGLSMRTPPRLFPGLKGALIAG</sequence>
<accession>A0AAV7TRM1</accession>
<organism evidence="1 2">
    <name type="scientific">Pleurodeles waltl</name>
    <name type="common">Iberian ribbed newt</name>
    <dbReference type="NCBI Taxonomy" id="8319"/>
    <lineage>
        <taxon>Eukaryota</taxon>
        <taxon>Metazoa</taxon>
        <taxon>Chordata</taxon>
        <taxon>Craniata</taxon>
        <taxon>Vertebrata</taxon>
        <taxon>Euteleostomi</taxon>
        <taxon>Amphibia</taxon>
        <taxon>Batrachia</taxon>
        <taxon>Caudata</taxon>
        <taxon>Salamandroidea</taxon>
        <taxon>Salamandridae</taxon>
        <taxon>Pleurodelinae</taxon>
        <taxon>Pleurodeles</taxon>
    </lineage>
</organism>
<dbReference type="AlphaFoldDB" id="A0AAV7TRM1"/>
<comment type="caution">
    <text evidence="1">The sequence shown here is derived from an EMBL/GenBank/DDBJ whole genome shotgun (WGS) entry which is preliminary data.</text>
</comment>
<name>A0AAV7TRM1_PLEWA</name>
<evidence type="ECO:0000313" key="2">
    <source>
        <dbReference type="Proteomes" id="UP001066276"/>
    </source>
</evidence>
<protein>
    <submittedName>
        <fullName evidence="1">Uncharacterized protein</fullName>
    </submittedName>
</protein>